<name>A0AAU9MMG4_9ASTR</name>
<feature type="compositionally biased region" description="Low complexity" evidence="1">
    <location>
        <begin position="58"/>
        <end position="69"/>
    </location>
</feature>
<sequence>MAGGMVVLLELFRPASSPLHATEEQQHTHTNTTAGVKDVRSLAGPRCRWRQELRLTSAAAAEASSSAGGASAGRHRATTEEEEAAKGGTSGGDAVETAADRGFTGNRSVVGFGG</sequence>
<feature type="region of interest" description="Disordered" evidence="1">
    <location>
        <begin position="58"/>
        <end position="114"/>
    </location>
</feature>
<accession>A0AAU9MMG4</accession>
<proteinExistence type="predicted"/>
<evidence type="ECO:0000256" key="1">
    <source>
        <dbReference type="SAM" id="MobiDB-lite"/>
    </source>
</evidence>
<protein>
    <submittedName>
        <fullName evidence="2">Uncharacterized protein</fullName>
    </submittedName>
</protein>
<evidence type="ECO:0000313" key="2">
    <source>
        <dbReference type="EMBL" id="CAH1427672.1"/>
    </source>
</evidence>
<organism evidence="2 3">
    <name type="scientific">Lactuca virosa</name>
    <dbReference type="NCBI Taxonomy" id="75947"/>
    <lineage>
        <taxon>Eukaryota</taxon>
        <taxon>Viridiplantae</taxon>
        <taxon>Streptophyta</taxon>
        <taxon>Embryophyta</taxon>
        <taxon>Tracheophyta</taxon>
        <taxon>Spermatophyta</taxon>
        <taxon>Magnoliopsida</taxon>
        <taxon>eudicotyledons</taxon>
        <taxon>Gunneridae</taxon>
        <taxon>Pentapetalae</taxon>
        <taxon>asterids</taxon>
        <taxon>campanulids</taxon>
        <taxon>Asterales</taxon>
        <taxon>Asteraceae</taxon>
        <taxon>Cichorioideae</taxon>
        <taxon>Cichorieae</taxon>
        <taxon>Lactucinae</taxon>
        <taxon>Lactuca</taxon>
    </lineage>
</organism>
<comment type="caution">
    <text evidence="2">The sequence shown here is derived from an EMBL/GenBank/DDBJ whole genome shotgun (WGS) entry which is preliminary data.</text>
</comment>
<gene>
    <name evidence="2" type="ORF">LVIROSA_LOCUS14659</name>
</gene>
<reference evidence="2 3" key="1">
    <citation type="submission" date="2022-01" db="EMBL/GenBank/DDBJ databases">
        <authorList>
            <person name="Xiong W."/>
            <person name="Schranz E."/>
        </authorList>
    </citation>
    <scope>NUCLEOTIDE SEQUENCE [LARGE SCALE GENOMIC DNA]</scope>
</reference>
<dbReference type="AlphaFoldDB" id="A0AAU9MMG4"/>
<evidence type="ECO:0000313" key="3">
    <source>
        <dbReference type="Proteomes" id="UP001157418"/>
    </source>
</evidence>
<dbReference type="Proteomes" id="UP001157418">
    <property type="component" value="Unassembled WGS sequence"/>
</dbReference>
<feature type="region of interest" description="Disordered" evidence="1">
    <location>
        <begin position="17"/>
        <end position="39"/>
    </location>
</feature>
<keyword evidence="3" id="KW-1185">Reference proteome</keyword>
<dbReference type="EMBL" id="CAKMRJ010002223">
    <property type="protein sequence ID" value="CAH1427672.1"/>
    <property type="molecule type" value="Genomic_DNA"/>
</dbReference>